<dbReference type="Gene3D" id="3.40.50.150">
    <property type="entry name" value="Vaccinia Virus protein VP39"/>
    <property type="match status" value="1"/>
</dbReference>
<dbReference type="PANTHER" id="PTHR34203:SF15">
    <property type="entry name" value="SLL1173 PROTEIN"/>
    <property type="match status" value="1"/>
</dbReference>
<dbReference type="GO" id="GO:0008168">
    <property type="term" value="F:methyltransferase activity"/>
    <property type="evidence" value="ECO:0007669"/>
    <property type="project" value="UniProtKB-KW"/>
</dbReference>
<evidence type="ECO:0000313" key="2">
    <source>
        <dbReference type="EMBL" id="RBP37333.1"/>
    </source>
</evidence>
<dbReference type="AlphaFoldDB" id="A0A366H5U5"/>
<organism evidence="2 3">
    <name type="scientific">Roseimicrobium gellanilyticum</name>
    <dbReference type="NCBI Taxonomy" id="748857"/>
    <lineage>
        <taxon>Bacteria</taxon>
        <taxon>Pseudomonadati</taxon>
        <taxon>Verrucomicrobiota</taxon>
        <taxon>Verrucomicrobiia</taxon>
        <taxon>Verrucomicrobiales</taxon>
        <taxon>Verrucomicrobiaceae</taxon>
        <taxon>Roseimicrobium</taxon>
    </lineage>
</organism>
<evidence type="ECO:0000313" key="3">
    <source>
        <dbReference type="Proteomes" id="UP000253426"/>
    </source>
</evidence>
<evidence type="ECO:0000259" key="1">
    <source>
        <dbReference type="Pfam" id="PF05050"/>
    </source>
</evidence>
<dbReference type="Proteomes" id="UP000253426">
    <property type="component" value="Unassembled WGS sequence"/>
</dbReference>
<sequence>MSNSMSLEDILTLASDQDELREKLIAVCRAMDASLQKEGISSREQYARPLLDVVMRGRVFRKRLASGVMIEMPYGNKISREFLLSPEPEPDHVWEPQTTKLLMHLASGARHVVIGGAYVGDQAAPLASLMQSWGGACHAFEPEEASFRFLKRSAEINHLTNLHCVPAGLWDADAHIALTGSDSLASPTAAEADNADSIAARSLDSYAAEKGLDEVGLIMLDTEGGEFAALRGAESFLTQPEGKAPHLVFEVHRHHVDWSAGLESTDIVRHVRERGYEVFAIRDYHSNHPMHGEPVELIPCDSVYLEGPPHGFNMLAVKDPGTLHSPFFRVVRGVSPKLLLHRDPALHQPVRQ</sequence>
<dbReference type="InterPro" id="IPR052514">
    <property type="entry name" value="SAM-dependent_MTase"/>
</dbReference>
<dbReference type="Pfam" id="PF05050">
    <property type="entry name" value="Methyltransf_21"/>
    <property type="match status" value="1"/>
</dbReference>
<reference evidence="2 3" key="1">
    <citation type="submission" date="2018-06" db="EMBL/GenBank/DDBJ databases">
        <title>Genomic Encyclopedia of Type Strains, Phase IV (KMG-IV): sequencing the most valuable type-strain genomes for metagenomic binning, comparative biology and taxonomic classification.</title>
        <authorList>
            <person name="Goeker M."/>
        </authorList>
    </citation>
    <scope>NUCLEOTIDE SEQUENCE [LARGE SCALE GENOMIC DNA]</scope>
    <source>
        <strain evidence="2 3">DSM 25532</strain>
    </source>
</reference>
<dbReference type="GO" id="GO:0032259">
    <property type="term" value="P:methylation"/>
    <property type="evidence" value="ECO:0007669"/>
    <property type="project" value="UniProtKB-KW"/>
</dbReference>
<comment type="caution">
    <text evidence="2">The sequence shown here is derived from an EMBL/GenBank/DDBJ whole genome shotgun (WGS) entry which is preliminary data.</text>
</comment>
<dbReference type="InterPro" id="IPR006342">
    <property type="entry name" value="FkbM_mtfrase"/>
</dbReference>
<dbReference type="InterPro" id="IPR029063">
    <property type="entry name" value="SAM-dependent_MTases_sf"/>
</dbReference>
<dbReference type="EMBL" id="QNRR01000014">
    <property type="protein sequence ID" value="RBP37333.1"/>
    <property type="molecule type" value="Genomic_DNA"/>
</dbReference>
<feature type="domain" description="Methyltransferase FkbM" evidence="1">
    <location>
        <begin position="116"/>
        <end position="277"/>
    </location>
</feature>
<protein>
    <submittedName>
        <fullName evidence="2">FkbM family methyltransferase</fullName>
    </submittedName>
</protein>
<dbReference type="SUPFAM" id="SSF53335">
    <property type="entry name" value="S-adenosyl-L-methionine-dependent methyltransferases"/>
    <property type="match status" value="1"/>
</dbReference>
<dbReference type="OrthoDB" id="973993at2"/>
<proteinExistence type="predicted"/>
<keyword evidence="2" id="KW-0808">Transferase</keyword>
<keyword evidence="3" id="KW-1185">Reference proteome</keyword>
<dbReference type="PANTHER" id="PTHR34203">
    <property type="entry name" value="METHYLTRANSFERASE, FKBM FAMILY PROTEIN"/>
    <property type="match status" value="1"/>
</dbReference>
<accession>A0A366H5U5</accession>
<gene>
    <name evidence="2" type="ORF">DES53_11471</name>
</gene>
<name>A0A366H5U5_9BACT</name>
<keyword evidence="2" id="KW-0489">Methyltransferase</keyword>
<dbReference type="NCBIfam" id="TIGR01444">
    <property type="entry name" value="fkbM_fam"/>
    <property type="match status" value="1"/>
</dbReference>